<evidence type="ECO:0000313" key="12">
    <source>
        <dbReference type="Proteomes" id="UP000198948"/>
    </source>
</evidence>
<comment type="similarity">
    <text evidence="2 8">Belongs to the class-V pyridoxal-phosphate-dependent aminotransferase family.</text>
</comment>
<gene>
    <name evidence="11" type="ORF">SAMN04488559_101150</name>
</gene>
<dbReference type="InterPro" id="IPR015421">
    <property type="entry name" value="PyrdxlP-dep_Trfase_major"/>
</dbReference>
<comment type="cofactor">
    <cofactor evidence="1 7 9">
        <name>pyridoxal 5'-phosphate</name>
        <dbReference type="ChEBI" id="CHEBI:597326"/>
    </cofactor>
</comment>
<dbReference type="PIRSF" id="PIRSF000524">
    <property type="entry name" value="SPT"/>
    <property type="match status" value="1"/>
</dbReference>
<dbReference type="Gene3D" id="3.90.1150.10">
    <property type="entry name" value="Aspartate Aminotransferase, domain 1"/>
    <property type="match status" value="1"/>
</dbReference>
<dbReference type="InterPro" id="IPR000192">
    <property type="entry name" value="Aminotrans_V_dom"/>
</dbReference>
<dbReference type="InterPro" id="IPR015424">
    <property type="entry name" value="PyrdxlP-dep_Trfase"/>
</dbReference>
<dbReference type="GO" id="GO:0004760">
    <property type="term" value="F:L-serine-pyruvate transaminase activity"/>
    <property type="evidence" value="ECO:0007669"/>
    <property type="project" value="TreeGrafter"/>
</dbReference>
<proteinExistence type="inferred from homology"/>
<protein>
    <submittedName>
        <fullName evidence="11">(S)-ureidoglycine-glyoxylate aminotransferase</fullName>
    </submittedName>
</protein>
<evidence type="ECO:0000256" key="7">
    <source>
        <dbReference type="PIRSR" id="PIRSR000524-50"/>
    </source>
</evidence>
<dbReference type="Proteomes" id="UP000198948">
    <property type="component" value="Unassembled WGS sequence"/>
</dbReference>
<keyword evidence="12" id="KW-1185">Reference proteome</keyword>
<evidence type="ECO:0000313" key="11">
    <source>
        <dbReference type="EMBL" id="SER51913.1"/>
    </source>
</evidence>
<keyword evidence="4 11" id="KW-0808">Transferase</keyword>
<evidence type="ECO:0000256" key="5">
    <source>
        <dbReference type="ARBA" id="ARBA00022898"/>
    </source>
</evidence>
<sequence>MIKELSVPTRTIMTPGPVEADPRVLRALSTPILGQYDPAFFKLMNEVATMLKIPFETKNEVAFVVDGTSRSGLEAAMSGLIEKGDRVLVPAYGRFGYLFVELAQRAGAEVKLIEKEWGQTFDPEEVIQAIKAFQPKVVAMVHGETSTGQIQDLKEIGAYCQGNNHIFLVDAVATFCGVPVKVDEWGIDIAIGGTQKCLSVPSGMAPITYNKRVEKILTARYQLELGLSNQIRNPDFIQSNYLDLSQIQRYWNSEHVNHHTEMTSMIYGIHEGLRLVQEEGLKARFARHRLNEQAMMAGIQAMGLTLFGDLTSKMGTVTCVEIPEKVDGEAVRATLLHEFGVEIASSFGSLQGKIWRIGNMGYSSRKENVLHTLGALEATISYHGGVVNQGAAVLAALAVYQNQ</sequence>
<feature type="domain" description="Aminotransferase class V" evidence="10">
    <location>
        <begin position="46"/>
        <end position="345"/>
    </location>
</feature>
<dbReference type="RefSeq" id="WP_092649305.1">
    <property type="nucleotide sequence ID" value="NZ_FOHA01000001.1"/>
</dbReference>
<dbReference type="AlphaFoldDB" id="A0A1H9PWE6"/>
<dbReference type="InterPro" id="IPR020578">
    <property type="entry name" value="Aminotrans_V_PyrdxlP_BS"/>
</dbReference>
<dbReference type="PROSITE" id="PS00595">
    <property type="entry name" value="AA_TRANSFER_CLASS_5"/>
    <property type="match status" value="1"/>
</dbReference>
<evidence type="ECO:0000256" key="9">
    <source>
        <dbReference type="RuleBase" id="RU004504"/>
    </source>
</evidence>
<name>A0A1H9PWE6_9LACT</name>
<dbReference type="OrthoDB" id="389074at2"/>
<dbReference type="PANTHER" id="PTHR21152">
    <property type="entry name" value="AMINOTRANSFERASE CLASS V"/>
    <property type="match status" value="1"/>
</dbReference>
<dbReference type="PANTHER" id="PTHR21152:SF40">
    <property type="entry name" value="ALANINE--GLYOXYLATE AMINOTRANSFERASE"/>
    <property type="match status" value="1"/>
</dbReference>
<dbReference type="Gene3D" id="3.40.640.10">
    <property type="entry name" value="Type I PLP-dependent aspartate aminotransferase-like (Major domain)"/>
    <property type="match status" value="1"/>
</dbReference>
<dbReference type="SUPFAM" id="SSF53383">
    <property type="entry name" value="PLP-dependent transferases"/>
    <property type="match status" value="1"/>
</dbReference>
<feature type="modified residue" description="N6-(pyridoxal phosphate)lysine" evidence="7">
    <location>
        <position position="196"/>
    </location>
</feature>
<evidence type="ECO:0000256" key="6">
    <source>
        <dbReference type="PIRSR" id="PIRSR000524-1"/>
    </source>
</evidence>
<dbReference type="EMBL" id="FOHA01000001">
    <property type="protein sequence ID" value="SER51913.1"/>
    <property type="molecule type" value="Genomic_DNA"/>
</dbReference>
<evidence type="ECO:0000256" key="4">
    <source>
        <dbReference type="ARBA" id="ARBA00022679"/>
    </source>
</evidence>
<keyword evidence="3 11" id="KW-0032">Aminotransferase</keyword>
<dbReference type="Pfam" id="PF00266">
    <property type="entry name" value="Aminotran_5"/>
    <property type="match status" value="1"/>
</dbReference>
<evidence type="ECO:0000256" key="2">
    <source>
        <dbReference type="ARBA" id="ARBA00009236"/>
    </source>
</evidence>
<organism evidence="11 12">
    <name type="scientific">Isobaculum melis</name>
    <dbReference type="NCBI Taxonomy" id="142588"/>
    <lineage>
        <taxon>Bacteria</taxon>
        <taxon>Bacillati</taxon>
        <taxon>Bacillota</taxon>
        <taxon>Bacilli</taxon>
        <taxon>Lactobacillales</taxon>
        <taxon>Carnobacteriaceae</taxon>
        <taxon>Isobaculum</taxon>
    </lineage>
</organism>
<reference evidence="11 12" key="1">
    <citation type="submission" date="2016-10" db="EMBL/GenBank/DDBJ databases">
        <authorList>
            <person name="de Groot N.N."/>
        </authorList>
    </citation>
    <scope>NUCLEOTIDE SEQUENCE [LARGE SCALE GENOMIC DNA]</scope>
    <source>
        <strain evidence="11 12">DSM 13760</strain>
    </source>
</reference>
<evidence type="ECO:0000259" key="10">
    <source>
        <dbReference type="Pfam" id="PF00266"/>
    </source>
</evidence>
<evidence type="ECO:0000256" key="1">
    <source>
        <dbReference type="ARBA" id="ARBA00001933"/>
    </source>
</evidence>
<dbReference type="FunFam" id="3.40.640.10:FF:000027">
    <property type="entry name" value="Serine--pyruvate aminotransferase, mitochondrial"/>
    <property type="match status" value="1"/>
</dbReference>
<dbReference type="GO" id="GO:0019265">
    <property type="term" value="P:glycine biosynthetic process, by transamination of glyoxylate"/>
    <property type="evidence" value="ECO:0007669"/>
    <property type="project" value="TreeGrafter"/>
</dbReference>
<keyword evidence="5 7" id="KW-0663">Pyridoxal phosphate</keyword>
<evidence type="ECO:0000256" key="3">
    <source>
        <dbReference type="ARBA" id="ARBA00022576"/>
    </source>
</evidence>
<dbReference type="GO" id="GO:0008453">
    <property type="term" value="F:alanine-glyoxylate transaminase activity"/>
    <property type="evidence" value="ECO:0007669"/>
    <property type="project" value="TreeGrafter"/>
</dbReference>
<dbReference type="STRING" id="142588.SAMN04488559_101150"/>
<dbReference type="InterPro" id="IPR015422">
    <property type="entry name" value="PyrdxlP-dep_Trfase_small"/>
</dbReference>
<accession>A0A1H9PWE6</accession>
<dbReference type="InterPro" id="IPR024169">
    <property type="entry name" value="SP_NH2Trfase/AEP_transaminase"/>
</dbReference>
<feature type="binding site" evidence="6">
    <location>
        <position position="356"/>
    </location>
    <ligand>
        <name>substrate</name>
    </ligand>
</feature>
<evidence type="ECO:0000256" key="8">
    <source>
        <dbReference type="RuleBase" id="RU004075"/>
    </source>
</evidence>